<dbReference type="EMBL" id="CP092109">
    <property type="protein sequence ID" value="UWZ77902.1"/>
    <property type="molecule type" value="Genomic_DNA"/>
</dbReference>
<keyword evidence="1" id="KW-0472">Membrane</keyword>
<dbReference type="Proteomes" id="UP001060414">
    <property type="component" value="Chromosome"/>
</dbReference>
<feature type="transmembrane region" description="Helical" evidence="1">
    <location>
        <begin position="34"/>
        <end position="54"/>
    </location>
</feature>
<name>A0ABY5ZIV1_9BACT</name>
<evidence type="ECO:0000313" key="3">
    <source>
        <dbReference type="Proteomes" id="UP001060414"/>
    </source>
</evidence>
<feature type="transmembrane region" description="Helical" evidence="1">
    <location>
        <begin position="160"/>
        <end position="185"/>
    </location>
</feature>
<protein>
    <submittedName>
        <fullName evidence="2">Uncharacterized protein</fullName>
    </submittedName>
</protein>
<keyword evidence="3" id="KW-1185">Reference proteome</keyword>
<reference evidence="2" key="1">
    <citation type="journal article" date="2022" name="Environ. Microbiol.">
        <title>Geoalkalibacter halelectricus SAP #1 sp. nov. possessing extracellular electron transfer and mineral#reducing capabilities from a haloalkaline environment.</title>
        <authorList>
            <person name="Yadav S."/>
            <person name="Singh R."/>
            <person name="Sundharam S.S."/>
            <person name="Chaudhary S."/>
            <person name="Krishnamurthi S."/>
            <person name="Patil S.A."/>
        </authorList>
    </citation>
    <scope>NUCLEOTIDE SEQUENCE</scope>
    <source>
        <strain evidence="2">SAP-1</strain>
    </source>
</reference>
<keyword evidence="1" id="KW-1133">Transmembrane helix</keyword>
<feature type="transmembrane region" description="Helical" evidence="1">
    <location>
        <begin position="66"/>
        <end position="88"/>
    </location>
</feature>
<organism evidence="2 3">
    <name type="scientific">Geoalkalibacter halelectricus</name>
    <dbReference type="NCBI Taxonomy" id="2847045"/>
    <lineage>
        <taxon>Bacteria</taxon>
        <taxon>Pseudomonadati</taxon>
        <taxon>Thermodesulfobacteriota</taxon>
        <taxon>Desulfuromonadia</taxon>
        <taxon>Desulfuromonadales</taxon>
        <taxon>Geoalkalibacteraceae</taxon>
        <taxon>Geoalkalibacter</taxon>
    </lineage>
</organism>
<evidence type="ECO:0000313" key="2">
    <source>
        <dbReference type="EMBL" id="UWZ77902.1"/>
    </source>
</evidence>
<dbReference type="RefSeq" id="WP_260746250.1">
    <property type="nucleotide sequence ID" value="NZ_CP092109.1"/>
</dbReference>
<sequence length="248" mass="27688">MEHPSQDSSQTNPRAPGLGGLFQGAELKTFFTNYLITVVVVEGLIFFVCFVSGLASADKQFPWKAYIFASFAAPLALTFVFAIIVLTFNRYLLQAPLHAEPEERPAPPADGKGARFLSLIQQMPFLLSLLLLLAACWIGYNMDLIALYLARAGETTARYFLLTFTTLLGTVAACILAWLILNFVLRQKKIKQQQQYRQDVMERLGLVILDDNTVLDRDGRPVHAPGNAQLQKQDSEEIRLLPRIGRDG</sequence>
<feature type="transmembrane region" description="Helical" evidence="1">
    <location>
        <begin position="123"/>
        <end position="140"/>
    </location>
</feature>
<keyword evidence="1" id="KW-0812">Transmembrane</keyword>
<gene>
    <name evidence="2" type="ORF">L9S41_09315</name>
</gene>
<accession>A0ABY5ZIV1</accession>
<evidence type="ECO:0000256" key="1">
    <source>
        <dbReference type="SAM" id="Phobius"/>
    </source>
</evidence>
<proteinExistence type="predicted"/>